<dbReference type="Proteomes" id="UP000026961">
    <property type="component" value="Chromosome 10"/>
</dbReference>
<sequence>MAQEHHVVDVLVCKSTCCCDPHDCASRELTPARIHRTLGEALHQWRWKHQSRRLLRRRWSSELTPCHSALRAESARLALAHKRHVGDVVGGDSTGCCYRRHGPFRELTLAGVLGALALGGEFH</sequence>
<organism evidence="1">
    <name type="scientific">Oryza glumipatula</name>
    <dbReference type="NCBI Taxonomy" id="40148"/>
    <lineage>
        <taxon>Eukaryota</taxon>
        <taxon>Viridiplantae</taxon>
        <taxon>Streptophyta</taxon>
        <taxon>Embryophyta</taxon>
        <taxon>Tracheophyta</taxon>
        <taxon>Spermatophyta</taxon>
        <taxon>Magnoliopsida</taxon>
        <taxon>Liliopsida</taxon>
        <taxon>Poales</taxon>
        <taxon>Poaceae</taxon>
        <taxon>BOP clade</taxon>
        <taxon>Oryzoideae</taxon>
        <taxon>Oryzeae</taxon>
        <taxon>Oryzinae</taxon>
        <taxon>Oryza</taxon>
    </lineage>
</organism>
<evidence type="ECO:0000313" key="1">
    <source>
        <dbReference type="EnsemblPlants" id="OGLUM10G15850.1"/>
    </source>
</evidence>
<dbReference type="AlphaFoldDB" id="A0A0E0BCR5"/>
<reference evidence="1" key="1">
    <citation type="submission" date="2015-04" db="UniProtKB">
        <authorList>
            <consortium name="EnsemblPlants"/>
        </authorList>
    </citation>
    <scope>IDENTIFICATION</scope>
</reference>
<dbReference type="EnsemblPlants" id="OGLUM10G15850.1">
    <property type="protein sequence ID" value="OGLUM10G15850.1"/>
    <property type="gene ID" value="OGLUM10G15850"/>
</dbReference>
<dbReference type="HOGENOM" id="CLU_2018777_0_0_1"/>
<accession>A0A0E0BCR5</accession>
<reference evidence="1" key="2">
    <citation type="submission" date="2018-05" db="EMBL/GenBank/DDBJ databases">
        <title>OgluRS3 (Oryza glumaepatula Reference Sequence Version 3).</title>
        <authorList>
            <person name="Zhang J."/>
            <person name="Kudrna D."/>
            <person name="Lee S."/>
            <person name="Talag J."/>
            <person name="Welchert J."/>
            <person name="Wing R.A."/>
        </authorList>
    </citation>
    <scope>NUCLEOTIDE SEQUENCE [LARGE SCALE GENOMIC DNA]</scope>
</reference>
<keyword evidence="2" id="KW-1185">Reference proteome</keyword>
<evidence type="ECO:0000313" key="2">
    <source>
        <dbReference type="Proteomes" id="UP000026961"/>
    </source>
</evidence>
<dbReference type="Gramene" id="OGLUM10G15850.1">
    <property type="protein sequence ID" value="OGLUM10G15850.1"/>
    <property type="gene ID" value="OGLUM10G15850"/>
</dbReference>
<protein>
    <submittedName>
        <fullName evidence="1">Uncharacterized protein</fullName>
    </submittedName>
</protein>
<name>A0A0E0BCR5_9ORYZ</name>
<proteinExistence type="predicted"/>